<dbReference type="Proteomes" id="UP000789595">
    <property type="component" value="Unassembled WGS sequence"/>
</dbReference>
<gene>
    <name evidence="1" type="ORF">PECAL_6P17610</name>
</gene>
<organism evidence="1 2">
    <name type="scientific">Pelagomonas calceolata</name>
    <dbReference type="NCBI Taxonomy" id="35677"/>
    <lineage>
        <taxon>Eukaryota</taxon>
        <taxon>Sar</taxon>
        <taxon>Stramenopiles</taxon>
        <taxon>Ochrophyta</taxon>
        <taxon>Pelagophyceae</taxon>
        <taxon>Pelagomonadales</taxon>
        <taxon>Pelagomonadaceae</taxon>
        <taxon>Pelagomonas</taxon>
    </lineage>
</organism>
<evidence type="ECO:0000313" key="2">
    <source>
        <dbReference type="Proteomes" id="UP000789595"/>
    </source>
</evidence>
<evidence type="ECO:0000313" key="1">
    <source>
        <dbReference type="EMBL" id="CAH0380121.1"/>
    </source>
</evidence>
<dbReference type="EMBL" id="CAKKNE010000006">
    <property type="protein sequence ID" value="CAH0380121.1"/>
    <property type="molecule type" value="Genomic_DNA"/>
</dbReference>
<name>A0A8J2WTE2_9STRA</name>
<reference evidence="1" key="1">
    <citation type="submission" date="2021-11" db="EMBL/GenBank/DDBJ databases">
        <authorList>
            <consortium name="Genoscope - CEA"/>
            <person name="William W."/>
        </authorList>
    </citation>
    <scope>NUCLEOTIDE SEQUENCE</scope>
</reference>
<protein>
    <submittedName>
        <fullName evidence="1">Uncharacterized protein</fullName>
    </submittedName>
</protein>
<sequence>MAWGGAHFLVLGVTRVADSRVDSSLADAGRVFHNSILPKHNRLGNAWDYMRVFAKKGDDGTAASRIAADLAKALAPAGGDKVATADLWDEHFEKVYLLADAVMDRVVAEA</sequence>
<keyword evidence="2" id="KW-1185">Reference proteome</keyword>
<comment type="caution">
    <text evidence="1">The sequence shown here is derived from an EMBL/GenBank/DDBJ whole genome shotgun (WGS) entry which is preliminary data.</text>
</comment>
<accession>A0A8J2WTE2</accession>
<proteinExistence type="predicted"/>
<dbReference type="AlphaFoldDB" id="A0A8J2WTE2"/>